<dbReference type="RefSeq" id="WP_309828817.1">
    <property type="nucleotide sequence ID" value="NZ_JAVIZX010000001.1"/>
</dbReference>
<evidence type="ECO:0008006" key="5">
    <source>
        <dbReference type="Google" id="ProtNLM"/>
    </source>
</evidence>
<feature type="region of interest" description="Disordered" evidence="1">
    <location>
        <begin position="85"/>
        <end position="127"/>
    </location>
</feature>
<keyword evidence="4" id="KW-1185">Reference proteome</keyword>
<keyword evidence="2" id="KW-0732">Signal</keyword>
<evidence type="ECO:0000256" key="2">
    <source>
        <dbReference type="SAM" id="SignalP"/>
    </source>
</evidence>
<reference evidence="3 4" key="1">
    <citation type="submission" date="2023-08" db="EMBL/GenBank/DDBJ databases">
        <title>Functional and genomic diversity of the sorghum phyllosphere microbiome.</title>
        <authorList>
            <person name="Shade A."/>
        </authorList>
    </citation>
    <scope>NUCLEOTIDE SEQUENCE [LARGE SCALE GENOMIC DNA]</scope>
    <source>
        <strain evidence="3 4">SORGH_AS_0335</strain>
    </source>
</reference>
<gene>
    <name evidence="3" type="ORF">QE399_002259</name>
</gene>
<sequence>MSALRSTRCLARLALAWFMVSLALASAAPVLRPAAAMERLCSADGEVRWIAAAHTAEGAAGIAGASAAGHHTLDCPLCLSATPPSPPAHWEAGRDPMASHVARPTATAPSVAPTRAPFPPRAPPTAG</sequence>
<dbReference type="EMBL" id="JAVIZX010000001">
    <property type="protein sequence ID" value="MDR6214570.1"/>
    <property type="molecule type" value="Genomic_DNA"/>
</dbReference>
<comment type="caution">
    <text evidence="3">The sequence shown here is derived from an EMBL/GenBank/DDBJ whole genome shotgun (WGS) entry which is preliminary data.</text>
</comment>
<evidence type="ECO:0000256" key="1">
    <source>
        <dbReference type="SAM" id="MobiDB-lite"/>
    </source>
</evidence>
<name>A0ABU1IBF6_9BURK</name>
<proteinExistence type="predicted"/>
<feature type="signal peptide" evidence="2">
    <location>
        <begin position="1"/>
        <end position="27"/>
    </location>
</feature>
<evidence type="ECO:0000313" key="4">
    <source>
        <dbReference type="Proteomes" id="UP001267710"/>
    </source>
</evidence>
<feature type="compositionally biased region" description="Pro residues" evidence="1">
    <location>
        <begin position="116"/>
        <end position="127"/>
    </location>
</feature>
<feature type="chain" id="PRO_5046235292" description="DUF2946 domain-containing protein" evidence="2">
    <location>
        <begin position="28"/>
        <end position="127"/>
    </location>
</feature>
<protein>
    <recommendedName>
        <fullName evidence="5">DUF2946 domain-containing protein</fullName>
    </recommendedName>
</protein>
<accession>A0ABU1IBF6</accession>
<dbReference type="Proteomes" id="UP001267710">
    <property type="component" value="Unassembled WGS sequence"/>
</dbReference>
<organism evidence="3 4">
    <name type="scientific">Paracidovorax wautersii</name>
    <dbReference type="NCBI Taxonomy" id="1177982"/>
    <lineage>
        <taxon>Bacteria</taxon>
        <taxon>Pseudomonadati</taxon>
        <taxon>Pseudomonadota</taxon>
        <taxon>Betaproteobacteria</taxon>
        <taxon>Burkholderiales</taxon>
        <taxon>Comamonadaceae</taxon>
        <taxon>Paracidovorax</taxon>
    </lineage>
</organism>
<evidence type="ECO:0000313" key="3">
    <source>
        <dbReference type="EMBL" id="MDR6214570.1"/>
    </source>
</evidence>